<organism evidence="2 3">
    <name type="scientific">Coprobacillus cateniformis</name>
    <dbReference type="NCBI Taxonomy" id="100884"/>
    <lineage>
        <taxon>Bacteria</taxon>
        <taxon>Bacillati</taxon>
        <taxon>Bacillota</taxon>
        <taxon>Erysipelotrichia</taxon>
        <taxon>Erysipelotrichales</taxon>
        <taxon>Coprobacillaceae</taxon>
        <taxon>Coprobacillus</taxon>
    </lineage>
</organism>
<sequence>MAAIKKTIYQASRMAFSSTDAGSLIPNTQFTANKEDEHFYSIKNTTPSPSSGKIVSRLSSKIAKAVIDSQIVDENTIMAWGKKDKKEFLLCKFTGGTKNPIETFVVIPADKMIYATNIYSHLFYRLILGYDLLEFVKKGNKASDEAREVFSYLCEFKNLPKEKYDSITAGTLVESSEAEKFLPLCDSLYFTAKTFDGFNFKEIDNDELIDEEYAPYIQYNILPLVAMHNNVYDLSLDIGDEVVKEIHAPTIKRKSKKGKEAKAATVFVPYSERDYSLMSDAEAKKLPLDLQRTRQIAMDLFEKNKESITDELWESIQSFKNGNIWKMGFYGPSASGKTTFVKMMAGALKLPFMILTGNSDTETSHLYGYMTIKDGTTEFCEGPLTRIMRYGGIFFFDERNMVNAGVVSATNNVLDDTRMYTIPQTGETIIAHDNFRYCEAMNIGYEGTKEDNLSHISRVDEWHNLSGYDEMTETNIIVNSTGIDRDLASKIIKCKNNIKTQIRDDGDETTQNIDLRNCLSWAKKIKDIDNPVRAAFTTVLAPLSKEVDRVKGSNKPEDFTATGDPVIDYAYNEIMNTFAGVKPKMPRKEYEFETIELV</sequence>
<dbReference type="PANTHER" id="PTHR42759">
    <property type="entry name" value="MOXR FAMILY PROTEIN"/>
    <property type="match status" value="1"/>
</dbReference>
<dbReference type="SUPFAM" id="SSF52540">
    <property type="entry name" value="P-loop containing nucleoside triphosphate hydrolases"/>
    <property type="match status" value="1"/>
</dbReference>
<dbReference type="GeneID" id="78231455"/>
<evidence type="ECO:0000259" key="1">
    <source>
        <dbReference type="Pfam" id="PF07728"/>
    </source>
</evidence>
<dbReference type="OrthoDB" id="9808317at2"/>
<proteinExistence type="predicted"/>
<dbReference type="STRING" id="100884.GCA_000269565_03708"/>
<evidence type="ECO:0000313" key="2">
    <source>
        <dbReference type="EMBL" id="EFW03591.1"/>
    </source>
</evidence>
<dbReference type="Proteomes" id="UP000003157">
    <property type="component" value="Unassembled WGS sequence"/>
</dbReference>
<gene>
    <name evidence="2" type="ORF">HMPREF9488_03282</name>
</gene>
<protein>
    <recommendedName>
        <fullName evidence="1">ATPase dynein-related AAA domain-containing protein</fullName>
    </recommendedName>
</protein>
<dbReference type="GO" id="GO:0005524">
    <property type="term" value="F:ATP binding"/>
    <property type="evidence" value="ECO:0007669"/>
    <property type="project" value="InterPro"/>
</dbReference>
<dbReference type="PANTHER" id="PTHR42759:SF1">
    <property type="entry name" value="MAGNESIUM-CHELATASE SUBUNIT CHLD"/>
    <property type="match status" value="1"/>
</dbReference>
<accession>E7GEB0</accession>
<feature type="domain" description="ATPase dynein-related AAA" evidence="1">
    <location>
        <begin position="330"/>
        <end position="445"/>
    </location>
</feature>
<keyword evidence="3" id="KW-1185">Reference proteome</keyword>
<dbReference type="InterPro" id="IPR050764">
    <property type="entry name" value="CbbQ/NirQ/NorQ/GpvN"/>
</dbReference>
<dbReference type="HOGENOM" id="CLU_456135_0_0_9"/>
<dbReference type="EMBL" id="ADKX01000046">
    <property type="protein sequence ID" value="EFW03591.1"/>
    <property type="molecule type" value="Genomic_DNA"/>
</dbReference>
<dbReference type="InterPro" id="IPR011704">
    <property type="entry name" value="ATPase_dyneun-rel_AAA"/>
</dbReference>
<dbReference type="GO" id="GO:0016887">
    <property type="term" value="F:ATP hydrolysis activity"/>
    <property type="evidence" value="ECO:0007669"/>
    <property type="project" value="InterPro"/>
</dbReference>
<evidence type="ECO:0000313" key="3">
    <source>
        <dbReference type="Proteomes" id="UP000003157"/>
    </source>
</evidence>
<dbReference type="InterPro" id="IPR027417">
    <property type="entry name" value="P-loop_NTPase"/>
</dbReference>
<reference evidence="2 3" key="1">
    <citation type="submission" date="2010-12" db="EMBL/GenBank/DDBJ databases">
        <title>The Genome Sequence of Coprobacillus sp. strain 29_1.</title>
        <authorList>
            <consortium name="The Broad Institute Genome Sequencing Platform"/>
            <person name="Earl A."/>
            <person name="Ward D."/>
            <person name="Feldgarden M."/>
            <person name="Gevers D."/>
            <person name="Daigneault M."/>
            <person name="Sibley C.D."/>
            <person name="White A."/>
            <person name="Strauss J."/>
            <person name="Allen-Vercoe E."/>
            <person name="Young S.K."/>
            <person name="Zeng Q."/>
            <person name="Gargeya S."/>
            <person name="Fitzgerald M."/>
            <person name="Haas B."/>
            <person name="Abouelleil A."/>
            <person name="Alvarado L."/>
            <person name="Arachchi H.M."/>
            <person name="Berlin A."/>
            <person name="Brown A."/>
            <person name="Chapman S.B."/>
            <person name="Chen Z."/>
            <person name="Dunbar C."/>
            <person name="Freedman E."/>
            <person name="Gearin G."/>
            <person name="Gellesch M."/>
            <person name="Goldberg J."/>
            <person name="Griggs A."/>
            <person name="Gujja S."/>
            <person name="Heilman E."/>
            <person name="Heiman D."/>
            <person name="Howarth C."/>
            <person name="Larson L."/>
            <person name="Lui A."/>
            <person name="MacDonald P.J.P."/>
            <person name="Mehta T."/>
            <person name="Montmayeur A."/>
            <person name="Murphy C."/>
            <person name="Neiman D."/>
            <person name="Pearson M."/>
            <person name="Priest M."/>
            <person name="Roberts A."/>
            <person name="Saif S."/>
            <person name="Shea T."/>
            <person name="Shenoy N."/>
            <person name="Sisk P."/>
            <person name="Stolte C."/>
            <person name="Sykes S."/>
            <person name="White J."/>
            <person name="Yandava C."/>
            <person name="Nusbaum C."/>
            <person name="Birren B."/>
        </authorList>
    </citation>
    <scope>NUCLEOTIDE SEQUENCE [LARGE SCALE GENOMIC DNA]</scope>
    <source>
        <strain evidence="2 3">29_1</strain>
    </source>
</reference>
<comment type="caution">
    <text evidence="2">The sequence shown here is derived from an EMBL/GenBank/DDBJ whole genome shotgun (WGS) entry which is preliminary data.</text>
</comment>
<dbReference type="AlphaFoldDB" id="E7GEB0"/>
<dbReference type="Pfam" id="PF07728">
    <property type="entry name" value="AAA_5"/>
    <property type="match status" value="1"/>
</dbReference>
<dbReference type="RefSeq" id="WP_008790364.1">
    <property type="nucleotide sequence ID" value="NZ_AKCB01000004.1"/>
</dbReference>
<name>E7GEB0_9FIRM</name>
<dbReference type="eggNOG" id="COG0714">
    <property type="taxonomic scope" value="Bacteria"/>
</dbReference>
<dbReference type="Gene3D" id="3.40.50.300">
    <property type="entry name" value="P-loop containing nucleotide triphosphate hydrolases"/>
    <property type="match status" value="1"/>
</dbReference>